<evidence type="ECO:0008006" key="3">
    <source>
        <dbReference type="Google" id="ProtNLM"/>
    </source>
</evidence>
<evidence type="ECO:0000313" key="2">
    <source>
        <dbReference type="Proteomes" id="UP000316196"/>
    </source>
</evidence>
<dbReference type="OrthoDB" id="3392909at2"/>
<gene>
    <name evidence="1" type="ORF">FB460_1015</name>
</gene>
<protein>
    <recommendedName>
        <fullName evidence="3">YbaB/EbfC DNA-binding family protein</fullName>
    </recommendedName>
</protein>
<accession>A0A542ZS81</accession>
<reference evidence="1 2" key="1">
    <citation type="submission" date="2019-06" db="EMBL/GenBank/DDBJ databases">
        <title>Sequencing the genomes of 1000 actinobacteria strains.</title>
        <authorList>
            <person name="Klenk H.-P."/>
        </authorList>
    </citation>
    <scope>NUCLEOTIDE SEQUENCE [LARGE SCALE GENOMIC DNA]</scope>
    <source>
        <strain evidence="1 2">DSM 8251</strain>
    </source>
</reference>
<proteinExistence type="predicted"/>
<dbReference type="RefSeq" id="WP_142092956.1">
    <property type="nucleotide sequence ID" value="NZ_BAAAMD010000001.1"/>
</dbReference>
<dbReference type="AlphaFoldDB" id="A0A542ZS81"/>
<sequence length="100" mass="10471">MSFDHIFDELSATAKSVEAQPVRVPTVEAEGACSDDLIVLTMRGGEFTDARVDPRAMRKSNADLGDLIIEAAMGMTDADGAAQHVIHANEGSAVEALLGA</sequence>
<name>A0A542ZS81_9ACTN</name>
<dbReference type="EMBL" id="VFOR01000001">
    <property type="protein sequence ID" value="TQL63214.1"/>
    <property type="molecule type" value="Genomic_DNA"/>
</dbReference>
<comment type="caution">
    <text evidence="1">The sequence shown here is derived from an EMBL/GenBank/DDBJ whole genome shotgun (WGS) entry which is preliminary data.</text>
</comment>
<keyword evidence="2" id="KW-1185">Reference proteome</keyword>
<evidence type="ECO:0000313" key="1">
    <source>
        <dbReference type="EMBL" id="TQL63214.1"/>
    </source>
</evidence>
<dbReference type="Proteomes" id="UP000316196">
    <property type="component" value="Unassembled WGS sequence"/>
</dbReference>
<organism evidence="1 2">
    <name type="scientific">Propioniferax innocua</name>
    <dbReference type="NCBI Taxonomy" id="1753"/>
    <lineage>
        <taxon>Bacteria</taxon>
        <taxon>Bacillati</taxon>
        <taxon>Actinomycetota</taxon>
        <taxon>Actinomycetes</taxon>
        <taxon>Propionibacteriales</taxon>
        <taxon>Propionibacteriaceae</taxon>
        <taxon>Propioniferax</taxon>
    </lineage>
</organism>